<evidence type="ECO:0000256" key="4">
    <source>
        <dbReference type="ARBA" id="ARBA00023239"/>
    </source>
</evidence>
<comment type="caution">
    <text evidence="6">The sequence shown here is derived from an EMBL/GenBank/DDBJ whole genome shotgun (WGS) entry which is preliminary data.</text>
</comment>
<evidence type="ECO:0000256" key="2">
    <source>
        <dbReference type="ARBA" id="ARBA00022723"/>
    </source>
</evidence>
<keyword evidence="3" id="KW-0862">Zinc</keyword>
<dbReference type="EMBL" id="PVBT01000008">
    <property type="protein sequence ID" value="PRD50217.1"/>
    <property type="molecule type" value="Genomic_DNA"/>
</dbReference>
<protein>
    <submittedName>
        <fullName evidence="6">GFA family protein</fullName>
    </submittedName>
</protein>
<dbReference type="InterPro" id="IPR006913">
    <property type="entry name" value="CENP-V/GFA"/>
</dbReference>
<dbReference type="RefSeq" id="WP_105737198.1">
    <property type="nucleotide sequence ID" value="NZ_PVBT01000008.1"/>
</dbReference>
<evidence type="ECO:0000256" key="1">
    <source>
        <dbReference type="ARBA" id="ARBA00005495"/>
    </source>
</evidence>
<gene>
    <name evidence="6" type="ORF">C5750_23165</name>
</gene>
<dbReference type="SUPFAM" id="SSF51316">
    <property type="entry name" value="Mss4-like"/>
    <property type="match status" value="1"/>
</dbReference>
<reference evidence="6 7" key="1">
    <citation type="submission" date="2018-02" db="EMBL/GenBank/DDBJ databases">
        <title>The draft genome of Phyllobacterium myrsinacearum DSM5892.</title>
        <authorList>
            <person name="Li L."/>
            <person name="Liu L."/>
            <person name="Zhang X."/>
            <person name="Wang T."/>
        </authorList>
    </citation>
    <scope>NUCLEOTIDE SEQUENCE [LARGE SCALE GENOMIC DNA]</scope>
    <source>
        <strain evidence="6 7">DSM 5892</strain>
    </source>
</reference>
<dbReference type="GO" id="GO:0016846">
    <property type="term" value="F:carbon-sulfur lyase activity"/>
    <property type="evidence" value="ECO:0007669"/>
    <property type="project" value="InterPro"/>
</dbReference>
<feature type="domain" description="CENP-V/GFA" evidence="5">
    <location>
        <begin position="3"/>
        <end position="111"/>
    </location>
</feature>
<dbReference type="PROSITE" id="PS51891">
    <property type="entry name" value="CENP_V_GFA"/>
    <property type="match status" value="1"/>
</dbReference>
<keyword evidence="7" id="KW-1185">Reference proteome</keyword>
<accession>A0A2S9JBN5</accession>
<dbReference type="Proteomes" id="UP000238563">
    <property type="component" value="Unassembled WGS sequence"/>
</dbReference>
<dbReference type="AlphaFoldDB" id="A0A2S9JBN5"/>
<evidence type="ECO:0000313" key="7">
    <source>
        <dbReference type="Proteomes" id="UP000238563"/>
    </source>
</evidence>
<evidence type="ECO:0000259" key="5">
    <source>
        <dbReference type="PROSITE" id="PS51891"/>
    </source>
</evidence>
<dbReference type="PANTHER" id="PTHR33337:SF40">
    <property type="entry name" value="CENP-V_GFA DOMAIN-CONTAINING PROTEIN-RELATED"/>
    <property type="match status" value="1"/>
</dbReference>
<dbReference type="Pfam" id="PF04828">
    <property type="entry name" value="GFA"/>
    <property type="match status" value="1"/>
</dbReference>
<keyword evidence="2" id="KW-0479">Metal-binding</keyword>
<evidence type="ECO:0000313" key="6">
    <source>
        <dbReference type="EMBL" id="PRD50217.1"/>
    </source>
</evidence>
<dbReference type="Gene3D" id="3.90.1590.10">
    <property type="entry name" value="glutathione-dependent formaldehyde- activating enzyme (gfa)"/>
    <property type="match status" value="1"/>
</dbReference>
<keyword evidence="4" id="KW-0456">Lyase</keyword>
<sequence length="136" mass="14945">MKVDGSCHCGKIRFEADVDPAAVTICHCTDCQQLTGTAFRVSVPAAASALRFVGGTPKTYVKTADSGRQRIQGFCADCGTPLYSTGTDTHPARYMLRTGCMTQRDSLVPREELWRQSALSWLPDLHCDRSLDQEDD</sequence>
<organism evidence="6 7">
    <name type="scientific">Phyllobacterium myrsinacearum</name>
    <dbReference type="NCBI Taxonomy" id="28101"/>
    <lineage>
        <taxon>Bacteria</taxon>
        <taxon>Pseudomonadati</taxon>
        <taxon>Pseudomonadota</taxon>
        <taxon>Alphaproteobacteria</taxon>
        <taxon>Hyphomicrobiales</taxon>
        <taxon>Phyllobacteriaceae</taxon>
        <taxon>Phyllobacterium</taxon>
    </lineage>
</organism>
<dbReference type="GO" id="GO:0046872">
    <property type="term" value="F:metal ion binding"/>
    <property type="evidence" value="ECO:0007669"/>
    <property type="project" value="UniProtKB-KW"/>
</dbReference>
<dbReference type="OrthoDB" id="9807246at2"/>
<name>A0A2S9JBN5_9HYPH</name>
<dbReference type="PANTHER" id="PTHR33337">
    <property type="entry name" value="GFA DOMAIN-CONTAINING PROTEIN"/>
    <property type="match status" value="1"/>
</dbReference>
<comment type="similarity">
    <text evidence="1">Belongs to the Gfa family.</text>
</comment>
<evidence type="ECO:0000256" key="3">
    <source>
        <dbReference type="ARBA" id="ARBA00022833"/>
    </source>
</evidence>
<proteinExistence type="inferred from homology"/>
<dbReference type="InterPro" id="IPR011057">
    <property type="entry name" value="Mss4-like_sf"/>
</dbReference>